<comment type="caution">
    <text evidence="1">The sequence shown here is derived from an EMBL/GenBank/DDBJ whole genome shotgun (WGS) entry which is preliminary data.</text>
</comment>
<reference evidence="1 2" key="1">
    <citation type="submission" date="2019-04" db="EMBL/GenBank/DDBJ databases">
        <title>Microbes associate with the intestines of laboratory mice.</title>
        <authorList>
            <person name="Navarre W."/>
            <person name="Wong E."/>
            <person name="Huang K."/>
            <person name="Tropini C."/>
            <person name="Ng K."/>
            <person name="Yu B."/>
        </authorList>
    </citation>
    <scope>NUCLEOTIDE SEQUENCE [LARGE SCALE GENOMIC DNA]</scope>
    <source>
        <strain evidence="1 2">NM26_J9</strain>
    </source>
</reference>
<dbReference type="AlphaFoldDB" id="A0A4S2EMD6"/>
<name>A0A4S2EMD6_9LACO</name>
<evidence type="ECO:0000313" key="1">
    <source>
        <dbReference type="EMBL" id="TGY55474.1"/>
    </source>
</evidence>
<evidence type="ECO:0000313" key="2">
    <source>
        <dbReference type="Proteomes" id="UP000306855"/>
    </source>
</evidence>
<dbReference type="Proteomes" id="UP000306855">
    <property type="component" value="Unassembled WGS sequence"/>
</dbReference>
<organism evidence="1 2">
    <name type="scientific">Ligilactobacillus murinus</name>
    <dbReference type="NCBI Taxonomy" id="1622"/>
    <lineage>
        <taxon>Bacteria</taxon>
        <taxon>Bacillati</taxon>
        <taxon>Bacillota</taxon>
        <taxon>Bacilli</taxon>
        <taxon>Lactobacillales</taxon>
        <taxon>Lactobacillaceae</taxon>
        <taxon>Ligilactobacillus</taxon>
    </lineage>
</organism>
<dbReference type="EMBL" id="SRYK01000021">
    <property type="protein sequence ID" value="TGY55474.1"/>
    <property type="molecule type" value="Genomic_DNA"/>
</dbReference>
<sequence>MKFYKVFDNSGEYDSGWHSNLSHLRDDWEHYYTFFADEYDKDDEIEIRAFDTRDINSDEYKNWDSEEYFEELSVLVEKHVLKVTGSSSFPNAGYLEWVKV</sequence>
<gene>
    <name evidence="1" type="ORF">E5340_05565</name>
</gene>
<proteinExistence type="predicted"/>
<protein>
    <submittedName>
        <fullName evidence="1">Uncharacterized protein</fullName>
    </submittedName>
</protein>
<accession>A0A4S2EMD6</accession>
<dbReference type="RefSeq" id="WP_135942098.1">
    <property type="nucleotide sequence ID" value="NZ_SRYK01000021.1"/>
</dbReference>